<dbReference type="AlphaFoldDB" id="W6UP32"/>
<name>W6UP32_ECHGR</name>
<dbReference type="EMBL" id="APAU02000178">
    <property type="protein sequence ID" value="EUB55184.1"/>
    <property type="molecule type" value="Genomic_DNA"/>
</dbReference>
<accession>W6UP32</accession>
<comment type="caution">
    <text evidence="1">The sequence shown here is derived from an EMBL/GenBank/DDBJ whole genome shotgun (WGS) entry which is preliminary data.</text>
</comment>
<dbReference type="RefSeq" id="XP_024346380.1">
    <property type="nucleotide sequence ID" value="XM_024499196.1"/>
</dbReference>
<keyword evidence="2" id="KW-1185">Reference proteome</keyword>
<protein>
    <submittedName>
        <fullName evidence="1">Uncharacterized protein</fullName>
    </submittedName>
</protein>
<dbReference type="CTD" id="36345662"/>
<evidence type="ECO:0000313" key="1">
    <source>
        <dbReference type="EMBL" id="EUB55184.1"/>
    </source>
</evidence>
<dbReference type="KEGG" id="egl:EGR_09947"/>
<reference evidence="1 2" key="1">
    <citation type="journal article" date="2013" name="Nat. Genet.">
        <title>The genome of the hydatid tapeworm Echinococcus granulosus.</title>
        <authorList>
            <person name="Zheng H."/>
            <person name="Zhang W."/>
            <person name="Zhang L."/>
            <person name="Zhang Z."/>
            <person name="Li J."/>
            <person name="Lu G."/>
            <person name="Zhu Y."/>
            <person name="Wang Y."/>
            <person name="Huang Y."/>
            <person name="Liu J."/>
            <person name="Kang H."/>
            <person name="Chen J."/>
            <person name="Wang L."/>
            <person name="Chen A."/>
            <person name="Yu S."/>
            <person name="Gao Z."/>
            <person name="Jin L."/>
            <person name="Gu W."/>
            <person name="Wang Z."/>
            <person name="Zhao L."/>
            <person name="Shi B."/>
            <person name="Wen H."/>
            <person name="Lin R."/>
            <person name="Jones M.K."/>
            <person name="Brejova B."/>
            <person name="Vinar T."/>
            <person name="Zhao G."/>
            <person name="McManus D.P."/>
            <person name="Chen Z."/>
            <person name="Zhou Y."/>
            <person name="Wang S."/>
        </authorList>
    </citation>
    <scope>NUCLEOTIDE SEQUENCE [LARGE SCALE GENOMIC DNA]</scope>
</reference>
<proteinExistence type="predicted"/>
<gene>
    <name evidence="1" type="ORF">EGR_09947</name>
</gene>
<evidence type="ECO:0000313" key="2">
    <source>
        <dbReference type="Proteomes" id="UP000019149"/>
    </source>
</evidence>
<organism evidence="1 2">
    <name type="scientific">Echinococcus granulosus</name>
    <name type="common">Hydatid tapeworm</name>
    <dbReference type="NCBI Taxonomy" id="6210"/>
    <lineage>
        <taxon>Eukaryota</taxon>
        <taxon>Metazoa</taxon>
        <taxon>Spiralia</taxon>
        <taxon>Lophotrochozoa</taxon>
        <taxon>Platyhelminthes</taxon>
        <taxon>Cestoda</taxon>
        <taxon>Eucestoda</taxon>
        <taxon>Cyclophyllidea</taxon>
        <taxon>Taeniidae</taxon>
        <taxon>Echinococcus</taxon>
        <taxon>Echinococcus granulosus group</taxon>
    </lineage>
</organism>
<dbReference type="GeneID" id="36345662"/>
<dbReference type="Proteomes" id="UP000019149">
    <property type="component" value="Unassembled WGS sequence"/>
</dbReference>
<sequence>MIEHCLNVANYHSQSTNVKESISGDELRRHWVGRSRGRIITERFHYLPLTAGVAADRACIKQHVLCDIENGRAYFLPGSQMG</sequence>